<name>A0A8T2XBJ5_POPDE</name>
<dbReference type="Gene3D" id="3.30.460.10">
    <property type="entry name" value="Beta Polymerase, domain 2"/>
    <property type="match status" value="1"/>
</dbReference>
<dbReference type="SUPFAM" id="SSF81301">
    <property type="entry name" value="Nucleotidyltransferase"/>
    <property type="match status" value="1"/>
</dbReference>
<organism evidence="3 4">
    <name type="scientific">Populus deltoides</name>
    <name type="common">Eastern poplar</name>
    <name type="synonym">Eastern cottonwood</name>
    <dbReference type="NCBI Taxonomy" id="3696"/>
    <lineage>
        <taxon>Eukaryota</taxon>
        <taxon>Viridiplantae</taxon>
        <taxon>Streptophyta</taxon>
        <taxon>Embryophyta</taxon>
        <taxon>Tracheophyta</taxon>
        <taxon>Spermatophyta</taxon>
        <taxon>Magnoliopsida</taxon>
        <taxon>eudicotyledons</taxon>
        <taxon>Gunneridae</taxon>
        <taxon>Pentapetalae</taxon>
        <taxon>rosids</taxon>
        <taxon>fabids</taxon>
        <taxon>Malpighiales</taxon>
        <taxon>Salicaceae</taxon>
        <taxon>Saliceae</taxon>
        <taxon>Populus</taxon>
    </lineage>
</organism>
<protein>
    <recommendedName>
        <fullName evidence="2">PAP/OAS1 substrate-binding-related domain-containing protein</fullName>
    </recommendedName>
</protein>
<keyword evidence="4" id="KW-1185">Reference proteome</keyword>
<evidence type="ECO:0000313" key="4">
    <source>
        <dbReference type="Proteomes" id="UP000807159"/>
    </source>
</evidence>
<evidence type="ECO:0000313" key="3">
    <source>
        <dbReference type="EMBL" id="KAH8490566.1"/>
    </source>
</evidence>
<dbReference type="AlphaFoldDB" id="A0A8T2XBJ5"/>
<dbReference type="Pfam" id="PF26180">
    <property type="entry name" value="PAP-OAS1"/>
    <property type="match status" value="1"/>
</dbReference>
<feature type="region of interest" description="Disordered" evidence="1">
    <location>
        <begin position="412"/>
        <end position="466"/>
    </location>
</feature>
<reference evidence="3" key="1">
    <citation type="journal article" date="2021" name="J. Hered.">
        <title>Genome Assembly of Salicaceae Populus deltoides (Eastern Cottonwood) I-69 Based on Nanopore Sequencing and Hi-C Technologies.</title>
        <authorList>
            <person name="Bai S."/>
            <person name="Wu H."/>
            <person name="Zhang J."/>
            <person name="Pan Z."/>
            <person name="Zhao W."/>
            <person name="Li Z."/>
            <person name="Tong C."/>
        </authorList>
    </citation>
    <scope>NUCLEOTIDE SEQUENCE</scope>
    <source>
        <tissue evidence="3">Leaf</tissue>
    </source>
</reference>
<dbReference type="PANTHER" id="PTHR45979:SF31">
    <property type="entry name" value="POLYMERASE NUCLEOTIDYL TRANSFERASE DOMAIN-CONTAINING PROTEIN"/>
    <property type="match status" value="1"/>
</dbReference>
<feature type="region of interest" description="Disordered" evidence="1">
    <location>
        <begin position="750"/>
        <end position="790"/>
    </location>
</feature>
<dbReference type="InterPro" id="IPR043519">
    <property type="entry name" value="NT_sf"/>
</dbReference>
<feature type="compositionally biased region" description="Basic and acidic residues" evidence="1">
    <location>
        <begin position="429"/>
        <end position="453"/>
    </location>
</feature>
<dbReference type="InterPro" id="IPR058920">
    <property type="entry name" value="PAP-OAS1-bd-rel"/>
</dbReference>
<accession>A0A8T2XBJ5</accession>
<dbReference type="PANTHER" id="PTHR45979">
    <property type="entry name" value="PAP/OAS1 SUBSTRATE-BINDING DOMAIN SUPERFAMILY"/>
    <property type="match status" value="1"/>
</dbReference>
<dbReference type="EMBL" id="JACEGQ020000013">
    <property type="protein sequence ID" value="KAH8490566.1"/>
    <property type="molecule type" value="Genomic_DNA"/>
</dbReference>
<feature type="compositionally biased region" description="Basic residues" evidence="1">
    <location>
        <begin position="16"/>
        <end position="32"/>
    </location>
</feature>
<proteinExistence type="predicted"/>
<comment type="caution">
    <text evidence="3">The sequence shown here is derived from an EMBL/GenBank/DDBJ whole genome shotgun (WGS) entry which is preliminary data.</text>
</comment>
<dbReference type="InterPro" id="IPR058921">
    <property type="entry name" value="PAP/OAS1-rel"/>
</dbReference>
<feature type="compositionally biased region" description="Low complexity" evidence="1">
    <location>
        <begin position="34"/>
        <end position="52"/>
    </location>
</feature>
<feature type="region of interest" description="Disordered" evidence="1">
    <location>
        <begin position="15"/>
        <end position="53"/>
    </location>
</feature>
<feature type="domain" description="PAP/OAS1 substrate-binding-related" evidence="2">
    <location>
        <begin position="198"/>
        <end position="390"/>
    </location>
</feature>
<dbReference type="Proteomes" id="UP000807159">
    <property type="component" value="Chromosome 13"/>
</dbReference>
<sequence length="820" mass="91482">MGDLQVCGFPTENGHLHHHHHHHDDHDHHHRLLGSGQDPVSPSSSSNPDPGSIVEENWERAEEVATEIVYRIHPTVESSFKRKQVIDYVQRLIRYSLGFEVFPYGSVPLKTYLPDGDIDLTAISSPAIEEALVSDVCTVLRGEELNEDALYEVKDVHCIDAEVKLIKCVVQNTVVDISFNQLGGLCTLCFLEEVDRLVGKNHLFKRSIILIKAWCYYESRILGAHHGLISTYALETLILYIFHLFHSSLNGPLAVLYKFLDYFSKFDWENYCISLNGPVCKSSLPNIVVKPPENVSGELLLSDEFLKDCVDRFYVPSRKPEMNSRPFPQKHLNIVDPLKENNNLGRSVNRGNFFRIRSAFKYGGRKLGRILLLPREKIADELKTFFANTLDRHGSDYWSDVQNSELASVARSSDNSVSLSSHSDTCSEDNTRLKSTDGYDKDTLFSEKPDHTPRVHHPGLSGENGRIKNGISCREMLINSGTEDEMSCTVGSEPKQNHFVNSNSVCSYTKHEGMAPSASTTPNSAENVPENLSPTLGGKYFAGIPRNSQPLKSLLGLRGDHNDHLRSLAYSQYCHMYAVSAPIPPCPSMSPQSESNNRWETVRQSLQLKQNGHSQMNTNHVYGTQFYCVNPVAPFRAATNSEEKKERRGTGTYIPNMSYHAYMGDRLYSGKGRTQALVNHGQLHKHAHENDLPTTSQEKNLSELGHDLSEAEYPHLGNGKPMPPEAHHSYPSAWGSSNAYSSSRASVRTDCGSQGIQHPEGLPSTSDLGTSCSGASATSPVASVIEDPDSILETEQERALLQQYHLKDDVDFPPLTQKDL</sequence>
<feature type="compositionally biased region" description="Low complexity" evidence="1">
    <location>
        <begin position="412"/>
        <end position="424"/>
    </location>
</feature>
<gene>
    <name evidence="3" type="ORF">H0E87_022922</name>
</gene>
<feature type="compositionally biased region" description="Polar residues" evidence="1">
    <location>
        <begin position="763"/>
        <end position="781"/>
    </location>
</feature>
<evidence type="ECO:0000256" key="1">
    <source>
        <dbReference type="SAM" id="MobiDB-lite"/>
    </source>
</evidence>
<dbReference type="CDD" id="cd05402">
    <property type="entry name" value="NT_PAP_TUTase"/>
    <property type="match status" value="1"/>
</dbReference>
<dbReference type="Gene3D" id="1.10.1410.10">
    <property type="match status" value="1"/>
</dbReference>
<evidence type="ECO:0000259" key="2">
    <source>
        <dbReference type="Pfam" id="PF26180"/>
    </source>
</evidence>
<dbReference type="SUPFAM" id="SSF81631">
    <property type="entry name" value="PAP/OAS1 substrate-binding domain"/>
    <property type="match status" value="1"/>
</dbReference>